<evidence type="ECO:0000256" key="1">
    <source>
        <dbReference type="SAM" id="MobiDB-lite"/>
    </source>
</evidence>
<reference evidence="2" key="1">
    <citation type="submission" date="2020-05" db="EMBL/GenBank/DDBJ databases">
        <authorList>
            <person name="Chiriac C."/>
            <person name="Salcher M."/>
            <person name="Ghai R."/>
            <person name="Kavagutti S V."/>
        </authorList>
    </citation>
    <scope>NUCLEOTIDE SEQUENCE</scope>
</reference>
<name>A0A6J6KXH3_9ZZZZ</name>
<evidence type="ECO:0000313" key="2">
    <source>
        <dbReference type="EMBL" id="CAB4654126.1"/>
    </source>
</evidence>
<dbReference type="EMBL" id="CAEZWB010000142">
    <property type="protein sequence ID" value="CAB4654126.1"/>
    <property type="molecule type" value="Genomic_DNA"/>
</dbReference>
<accession>A0A6J6KXH3</accession>
<proteinExistence type="predicted"/>
<protein>
    <submittedName>
        <fullName evidence="2">Unannotated protein</fullName>
    </submittedName>
</protein>
<feature type="region of interest" description="Disordered" evidence="1">
    <location>
        <begin position="92"/>
        <end position="112"/>
    </location>
</feature>
<organism evidence="2">
    <name type="scientific">freshwater metagenome</name>
    <dbReference type="NCBI Taxonomy" id="449393"/>
    <lineage>
        <taxon>unclassified sequences</taxon>
        <taxon>metagenomes</taxon>
        <taxon>ecological metagenomes</taxon>
    </lineage>
</organism>
<dbReference type="AlphaFoldDB" id="A0A6J6KXH3"/>
<gene>
    <name evidence="2" type="ORF">UFOPK2166_00998</name>
</gene>
<sequence>MGTPAPVVTAMFSLNVTVMSMTAPTLYRPLAVVDCTDDTRGAVVSTVMFNELAALNTSLAFLNEPASIEIVAVPENPVLGVNVAVYVVPEPEKPESVPPADAMSSAPKSVLA</sequence>